<dbReference type="InterPro" id="IPR006140">
    <property type="entry name" value="D-isomer_DH_NAD-bd"/>
</dbReference>
<dbReference type="PANTHER" id="PTHR42789">
    <property type="entry name" value="D-ISOMER SPECIFIC 2-HYDROXYACID DEHYDROGENASE FAMILY PROTEIN (AFU_ORTHOLOGUE AFUA_6G10090)"/>
    <property type="match status" value="1"/>
</dbReference>
<dbReference type="InterPro" id="IPR029753">
    <property type="entry name" value="D-isomer_DH_CS"/>
</dbReference>
<evidence type="ECO:0000256" key="5">
    <source>
        <dbReference type="RuleBase" id="RU003719"/>
    </source>
</evidence>
<dbReference type="GO" id="GO:0051287">
    <property type="term" value="F:NAD binding"/>
    <property type="evidence" value="ECO:0007669"/>
    <property type="project" value="InterPro"/>
</dbReference>
<evidence type="ECO:0000259" key="7">
    <source>
        <dbReference type="Pfam" id="PF02826"/>
    </source>
</evidence>
<dbReference type="Gene3D" id="3.40.50.720">
    <property type="entry name" value="NAD(P)-binding Rossmann-like Domain"/>
    <property type="match status" value="2"/>
</dbReference>
<dbReference type="InterPro" id="IPR029752">
    <property type="entry name" value="D-isomer_DH_CS1"/>
</dbReference>
<dbReference type="GeneID" id="28833491"/>
<proteinExistence type="inferred from homology"/>
<dbReference type="Pfam" id="PF00389">
    <property type="entry name" value="2-Hacid_dh"/>
    <property type="match status" value="1"/>
</dbReference>
<dbReference type="GO" id="GO:0008652">
    <property type="term" value="P:amino acid biosynthetic process"/>
    <property type="evidence" value="ECO:0007669"/>
    <property type="project" value="UniProtKB-KW"/>
</dbReference>
<dbReference type="AlphaFoldDB" id="A0A2P2SY62"/>
<dbReference type="SUPFAM" id="SSF51735">
    <property type="entry name" value="NAD(P)-binding Rossmann-fold domains"/>
    <property type="match status" value="1"/>
</dbReference>
<dbReference type="SUPFAM" id="SSF52283">
    <property type="entry name" value="Formate/glycerate dehydrogenase catalytic domain-like"/>
    <property type="match status" value="1"/>
</dbReference>
<evidence type="ECO:0000256" key="1">
    <source>
        <dbReference type="ARBA" id="ARBA00005854"/>
    </source>
</evidence>
<dbReference type="InterPro" id="IPR050857">
    <property type="entry name" value="D-2-hydroxyacid_DH"/>
</dbReference>
<keyword evidence="4" id="KW-0520">NAD</keyword>
<organism evidence="8 9">
    <name type="scientific">Pseudogymnoascus verrucosus</name>
    <dbReference type="NCBI Taxonomy" id="342668"/>
    <lineage>
        <taxon>Eukaryota</taxon>
        <taxon>Fungi</taxon>
        <taxon>Dikarya</taxon>
        <taxon>Ascomycota</taxon>
        <taxon>Pezizomycotina</taxon>
        <taxon>Leotiomycetes</taxon>
        <taxon>Thelebolales</taxon>
        <taxon>Thelebolaceae</taxon>
        <taxon>Pseudogymnoascus</taxon>
    </lineage>
</organism>
<dbReference type="EMBL" id="KV460206">
    <property type="protein sequence ID" value="OBU01802.2"/>
    <property type="molecule type" value="Genomic_DNA"/>
</dbReference>
<evidence type="ECO:0000256" key="4">
    <source>
        <dbReference type="ARBA" id="ARBA00023027"/>
    </source>
</evidence>
<accession>A0A2P2SY62</accession>
<evidence type="ECO:0000313" key="9">
    <source>
        <dbReference type="Proteomes" id="UP000091956"/>
    </source>
</evidence>
<evidence type="ECO:0000256" key="2">
    <source>
        <dbReference type="ARBA" id="ARBA00022605"/>
    </source>
</evidence>
<sequence length="402" mass="43554">MSQLISTVIKLRRTKSVIRNFNFLRPAPQNSPRHQLTHSTRMAPIKVAVLDDYHNISSEYLAKLPSSAFEISYFPSTLPSYAHPSTSTSSKAELVARLAPFEIISTIRERTPFPGALLEQLPNLKLLQTTGTRNLAIDLDAARRLGIAVVGTSFRGKPADAPPGPDSTTQHTLALILALARNIPADDLSVKTGAWQSTFALPLTGRTVGIVGLGRLGIAVASILSSAFGMRVVTWSSSLTQEVADEKAAAAGLPVESAWGKTFEVVSKEELFRRADLVSVHYVLSERSRGVVGRAELALLKPSALLVNTSRGPLVDQDALLEVLKEGKIGGAALDVFELEPLPKDSEWRSEKWGKEGRSRVVLTPHMGYVEEGTLRPWAEEAVRNIEKWGKGEGGELTPLSG</sequence>
<feature type="domain" description="D-isomer specific 2-hydroxyacid dehydrogenase catalytic" evidence="6">
    <location>
        <begin position="75"/>
        <end position="392"/>
    </location>
</feature>
<comment type="similarity">
    <text evidence="1 5">Belongs to the D-isomer specific 2-hydroxyacid dehydrogenase family.</text>
</comment>
<reference evidence="8 9" key="1">
    <citation type="submission" date="2016-03" db="EMBL/GenBank/DDBJ databases">
        <title>Comparative genomics of Pseudogymnoascus destructans, the fungus causing white-nose syndrome of bats.</title>
        <authorList>
            <person name="Palmer J.M."/>
            <person name="Drees K.P."/>
            <person name="Foster J.T."/>
            <person name="Lindner D.L."/>
        </authorList>
    </citation>
    <scope>NUCLEOTIDE SEQUENCE [LARGE SCALE GENOMIC DNA]</scope>
    <source>
        <strain evidence="8 9">UAMH 10579</strain>
    </source>
</reference>
<name>A0A2P2SY62_9PEZI</name>
<dbReference type="GO" id="GO:0016616">
    <property type="term" value="F:oxidoreductase activity, acting on the CH-OH group of donors, NAD or NADP as acceptor"/>
    <property type="evidence" value="ECO:0007669"/>
    <property type="project" value="InterPro"/>
</dbReference>
<dbReference type="PROSITE" id="PS00065">
    <property type="entry name" value="D_2_HYDROXYACID_DH_1"/>
    <property type="match status" value="1"/>
</dbReference>
<dbReference type="Proteomes" id="UP000091956">
    <property type="component" value="Unassembled WGS sequence"/>
</dbReference>
<dbReference type="PROSITE" id="PS00671">
    <property type="entry name" value="D_2_HYDROXYACID_DH_3"/>
    <property type="match status" value="1"/>
</dbReference>
<dbReference type="InterPro" id="IPR006139">
    <property type="entry name" value="D-isomer_2_OHA_DH_cat_dom"/>
</dbReference>
<dbReference type="Pfam" id="PF02826">
    <property type="entry name" value="2-Hacid_dh_C"/>
    <property type="match status" value="1"/>
</dbReference>
<dbReference type="STRING" id="342668.A0A2P2SY62"/>
<evidence type="ECO:0008006" key="10">
    <source>
        <dbReference type="Google" id="ProtNLM"/>
    </source>
</evidence>
<keyword evidence="3 5" id="KW-0560">Oxidoreductase</keyword>
<feature type="domain" description="D-isomer specific 2-hydroxyacid dehydrogenase NAD-binding" evidence="7">
    <location>
        <begin position="173"/>
        <end position="368"/>
    </location>
</feature>
<evidence type="ECO:0000259" key="6">
    <source>
        <dbReference type="Pfam" id="PF00389"/>
    </source>
</evidence>
<protein>
    <recommendedName>
        <fullName evidence="10">D-isomer specific 2-hydroxyacid dehydrogenase NAD-binding domain-containing protein</fullName>
    </recommendedName>
</protein>
<dbReference type="PANTHER" id="PTHR42789:SF1">
    <property type="entry name" value="D-ISOMER SPECIFIC 2-HYDROXYACID DEHYDROGENASE FAMILY PROTEIN (AFU_ORTHOLOGUE AFUA_6G10090)"/>
    <property type="match status" value="1"/>
</dbReference>
<gene>
    <name evidence="8" type="ORF">VE01_00105</name>
</gene>
<keyword evidence="2" id="KW-0028">Amino-acid biosynthesis</keyword>
<dbReference type="InterPro" id="IPR036291">
    <property type="entry name" value="NAD(P)-bd_dom_sf"/>
</dbReference>
<evidence type="ECO:0000313" key="8">
    <source>
        <dbReference type="EMBL" id="OBU01802.2"/>
    </source>
</evidence>
<dbReference type="CDD" id="cd12169">
    <property type="entry name" value="PGDH_like_1"/>
    <property type="match status" value="1"/>
</dbReference>
<evidence type="ECO:0000256" key="3">
    <source>
        <dbReference type="ARBA" id="ARBA00023002"/>
    </source>
</evidence>
<reference evidence="9" key="2">
    <citation type="journal article" date="2018" name="Nat. Commun.">
        <title>Extreme sensitivity to ultraviolet light in the fungal pathogen causing white-nose syndrome of bats.</title>
        <authorList>
            <person name="Palmer J.M."/>
            <person name="Drees K.P."/>
            <person name="Foster J.T."/>
            <person name="Lindner D.L."/>
        </authorList>
    </citation>
    <scope>NUCLEOTIDE SEQUENCE [LARGE SCALE GENOMIC DNA]</scope>
    <source>
        <strain evidence="9">UAMH 10579</strain>
    </source>
</reference>
<dbReference type="RefSeq" id="XP_018135534.2">
    <property type="nucleotide sequence ID" value="XM_018269638.2"/>
</dbReference>
<keyword evidence="9" id="KW-1185">Reference proteome</keyword>